<feature type="transmembrane region" description="Helical" evidence="2">
    <location>
        <begin position="627"/>
        <end position="654"/>
    </location>
</feature>
<dbReference type="OrthoDB" id="1779742at2"/>
<dbReference type="EMBL" id="JJRY01000001">
    <property type="protein sequence ID" value="KEF40113.1"/>
    <property type="molecule type" value="Genomic_DNA"/>
</dbReference>
<evidence type="ECO:0000256" key="2">
    <source>
        <dbReference type="SAM" id="Phobius"/>
    </source>
</evidence>
<feature type="coiled-coil region" evidence="1">
    <location>
        <begin position="52"/>
        <end position="86"/>
    </location>
</feature>
<reference evidence="3 4" key="1">
    <citation type="submission" date="2014-04" db="EMBL/GenBank/DDBJ databases">
        <title>Draft genome sequence of Bacillus azotoformans MEV2011, a (co-) denitrifying strain unable to grow in the presence of oxygen.</title>
        <authorList>
            <person name="Nielsen M."/>
            <person name="Schreiber L."/>
            <person name="Finster K."/>
            <person name="Schramm A."/>
        </authorList>
    </citation>
    <scope>NUCLEOTIDE SEQUENCE [LARGE SCALE GENOMIC DNA]</scope>
    <source>
        <strain evidence="3 4">MEV2011</strain>
    </source>
</reference>
<feature type="coiled-coil region" evidence="1">
    <location>
        <begin position="178"/>
        <end position="254"/>
    </location>
</feature>
<organism evidence="3 4">
    <name type="scientific">Schinkia azotoformans MEV2011</name>
    <dbReference type="NCBI Taxonomy" id="1348973"/>
    <lineage>
        <taxon>Bacteria</taxon>
        <taxon>Bacillati</taxon>
        <taxon>Bacillota</taxon>
        <taxon>Bacilli</taxon>
        <taxon>Bacillales</taxon>
        <taxon>Bacillaceae</taxon>
        <taxon>Calidifontibacillus/Schinkia group</taxon>
        <taxon>Schinkia</taxon>
    </lineage>
</organism>
<proteinExistence type="predicted"/>
<comment type="caution">
    <text evidence="3">The sequence shown here is derived from an EMBL/GenBank/DDBJ whole genome shotgun (WGS) entry which is preliminary data.</text>
</comment>
<keyword evidence="2" id="KW-0812">Transmembrane</keyword>
<dbReference type="RefSeq" id="WP_051677998.1">
    <property type="nucleotide sequence ID" value="NZ_JJRY01000001.1"/>
</dbReference>
<evidence type="ECO:0000256" key="1">
    <source>
        <dbReference type="SAM" id="Coils"/>
    </source>
</evidence>
<accession>A0A072NTF3</accession>
<dbReference type="Gene3D" id="1.20.120.20">
    <property type="entry name" value="Apolipoprotein"/>
    <property type="match status" value="1"/>
</dbReference>
<keyword evidence="1" id="KW-0175">Coiled coil</keyword>
<keyword evidence="2" id="KW-1133">Transmembrane helix</keyword>
<feature type="transmembrane region" description="Helical" evidence="2">
    <location>
        <begin position="592"/>
        <end position="615"/>
    </location>
</feature>
<evidence type="ECO:0008006" key="5">
    <source>
        <dbReference type="Google" id="ProtNLM"/>
    </source>
</evidence>
<name>A0A072NTF3_SCHAZ</name>
<dbReference type="Proteomes" id="UP000027936">
    <property type="component" value="Unassembled WGS sequence"/>
</dbReference>
<dbReference type="PANTHER" id="PTHR37813">
    <property type="entry name" value="FELS-2 PROPHAGE PROTEIN"/>
    <property type="match status" value="1"/>
</dbReference>
<dbReference type="PATRIC" id="fig|1348973.3.peg.122"/>
<dbReference type="SUPFAM" id="SSF57997">
    <property type="entry name" value="Tropomyosin"/>
    <property type="match status" value="1"/>
</dbReference>
<gene>
    <name evidence="3" type="ORF">M670_00128</name>
</gene>
<evidence type="ECO:0000313" key="3">
    <source>
        <dbReference type="EMBL" id="KEF40113.1"/>
    </source>
</evidence>
<protein>
    <recommendedName>
        <fullName evidence="5">Phage-related minor tail protein</fullName>
    </recommendedName>
</protein>
<keyword evidence="2" id="KW-0472">Membrane</keyword>
<dbReference type="AlphaFoldDB" id="A0A072NTF3"/>
<evidence type="ECO:0000313" key="4">
    <source>
        <dbReference type="Proteomes" id="UP000027936"/>
    </source>
</evidence>
<sequence length="977" mass="105795">MSNQPSNVVLNFKMNGQVQYAQTIREINAVMNTAAKEYKNHVAAMGDDAKATDKLAAEKKKLEIQMEAARKRTEMLRAQYDAMSKDTKTTTAQLAQMYSKLLDSERAEMSLQKSLDKVNDGLSEQGQSVRGAKDELGKLADEMQLLEAEQKKLVSSYELQNSMLDKNADETLKVEIAQKRIQDQMKLTERVVSNLENQLEQAKTAYGSNSKEVMQLETKLNGAKIEIRKFGDELESIDESSEQAEKSINSLGNELAGLTGGLIAGGGIAGIVSQALDTSSLNTKIDINFNVPEESKQTIKEAVRDIQAYGVDGEEALEGVRRQWALNKDASDEANRKIVEGAGAIAAAYNGIDFNELIQENNEIAAALEISNQEALALVDALLKAGFPPEQLDTISEYGQQMKDAGFSAKEIQAIFEAGIDTKTWNIDNLNDGVKEARIQMATFGLEVDENLGKLVEKSGISSKQFQEWGKAVAAGGEGGAKALSEVATWLDGIEDKALKNELATKVFGTKWEDQGENMIAVFQGVADAQDKTIQNQEGLNETITKLNADPAIKMQLAMSDIKEASEPLLGIFAEIISTLAGWISENPKLTATIVAIASAIGILAGAAMAIAPIITAVATSGLTLSGVFAALTGPIGLTVAAIAGLVAMFVTAYKNSEEFRNKITSVIDTVKNFIGEKLSEINKFWTENSNQIKKAIENIKSVIEFVMPFILGLIKETWSAIKNVIDGALNIIMGMIKTFSGLLTGDFSKMWEGIKQMFSGAVEAIWGIVQLGFLGKIFKVFKTFGDDAVKFITDMVSKSKGKFDEIVSAGTTKFNTLKDKILQPIQDAKNKLLDIISNIKNAFSNMSITIPKPKIPHVDVDWKSVGIGDAKIKIPTFDIDWRAQGVIFTQPTIFGASNGRLQGAGEAGPEAVLPLNDSTLGAIGEGIARTLGTGFNGTITVPVYLDGYEIARATYPHMDNMQGSKIQSNNRYSGVK</sequence>
<dbReference type="PANTHER" id="PTHR37813:SF1">
    <property type="entry name" value="FELS-2 PROPHAGE PROTEIN"/>
    <property type="match status" value="1"/>
</dbReference>